<dbReference type="Proteomes" id="UP000053958">
    <property type="component" value="Unassembled WGS sequence"/>
</dbReference>
<comment type="caution">
    <text evidence="2">The sequence shown here is derived from an EMBL/GenBank/DDBJ whole genome shotgun (WGS) entry which is preliminary data.</text>
</comment>
<reference evidence="2 3" key="1">
    <citation type="submission" date="2015-04" db="EMBL/GenBank/DDBJ databases">
        <authorList>
            <person name="Heijne W.H."/>
            <person name="Fedorova N.D."/>
            <person name="Nierman W.C."/>
            <person name="Vollebregt A.W."/>
            <person name="Zhao Z."/>
            <person name="Wu L."/>
            <person name="Kumar M."/>
            <person name="Stam H."/>
            <person name="van den Berg M.A."/>
            <person name="Pel H.J."/>
        </authorList>
    </citation>
    <scope>NUCLEOTIDE SEQUENCE [LARGE SCALE GENOMIC DNA]</scope>
    <source>
        <strain evidence="2 3">CBS 393.64</strain>
    </source>
</reference>
<evidence type="ECO:0000313" key="2">
    <source>
        <dbReference type="EMBL" id="KKA22672.1"/>
    </source>
</evidence>
<feature type="compositionally biased region" description="Pro residues" evidence="1">
    <location>
        <begin position="172"/>
        <end position="191"/>
    </location>
</feature>
<dbReference type="AlphaFoldDB" id="A0A0F4YWL1"/>
<feature type="compositionally biased region" description="Basic and acidic residues" evidence="1">
    <location>
        <begin position="93"/>
        <end position="114"/>
    </location>
</feature>
<feature type="compositionally biased region" description="Basic and acidic residues" evidence="1">
    <location>
        <begin position="482"/>
        <end position="500"/>
    </location>
</feature>
<dbReference type="RefSeq" id="XP_013329284.1">
    <property type="nucleotide sequence ID" value="XM_013473830.1"/>
</dbReference>
<feature type="compositionally biased region" description="Basic and acidic residues" evidence="1">
    <location>
        <begin position="412"/>
        <end position="425"/>
    </location>
</feature>
<feature type="compositionally biased region" description="Pro residues" evidence="1">
    <location>
        <begin position="269"/>
        <end position="278"/>
    </location>
</feature>
<feature type="compositionally biased region" description="Low complexity" evidence="1">
    <location>
        <begin position="124"/>
        <end position="136"/>
    </location>
</feature>
<dbReference type="GeneID" id="25315641"/>
<protein>
    <submittedName>
        <fullName evidence="2">Uncharacterized protein</fullName>
    </submittedName>
</protein>
<feature type="compositionally biased region" description="Basic residues" evidence="1">
    <location>
        <begin position="298"/>
        <end position="310"/>
    </location>
</feature>
<keyword evidence="3" id="KW-1185">Reference proteome</keyword>
<proteinExistence type="predicted"/>
<evidence type="ECO:0000313" key="3">
    <source>
        <dbReference type="Proteomes" id="UP000053958"/>
    </source>
</evidence>
<feature type="compositionally biased region" description="Basic and acidic residues" evidence="1">
    <location>
        <begin position="440"/>
        <end position="456"/>
    </location>
</feature>
<dbReference type="STRING" id="1408163.A0A0F4YWL1"/>
<feature type="compositionally biased region" description="Polar residues" evidence="1">
    <location>
        <begin position="56"/>
        <end position="74"/>
    </location>
</feature>
<feature type="region of interest" description="Disordered" evidence="1">
    <location>
        <begin position="53"/>
        <end position="569"/>
    </location>
</feature>
<feature type="compositionally biased region" description="Pro residues" evidence="1">
    <location>
        <begin position="360"/>
        <end position="370"/>
    </location>
</feature>
<feature type="compositionally biased region" description="Basic and acidic residues" evidence="1">
    <location>
        <begin position="622"/>
        <end position="642"/>
    </location>
</feature>
<organism evidence="2 3">
    <name type="scientific">Rasamsonia emersonii (strain ATCC 16479 / CBS 393.64 / IMI 116815)</name>
    <dbReference type="NCBI Taxonomy" id="1408163"/>
    <lineage>
        <taxon>Eukaryota</taxon>
        <taxon>Fungi</taxon>
        <taxon>Dikarya</taxon>
        <taxon>Ascomycota</taxon>
        <taxon>Pezizomycotina</taxon>
        <taxon>Eurotiomycetes</taxon>
        <taxon>Eurotiomycetidae</taxon>
        <taxon>Eurotiales</taxon>
        <taxon>Trichocomaceae</taxon>
        <taxon>Rasamsonia</taxon>
    </lineage>
</organism>
<dbReference type="OrthoDB" id="5407458at2759"/>
<dbReference type="EMBL" id="LASV01000132">
    <property type="protein sequence ID" value="KKA22672.1"/>
    <property type="molecule type" value="Genomic_DNA"/>
</dbReference>
<gene>
    <name evidence="2" type="ORF">T310_3291</name>
</gene>
<evidence type="ECO:0000256" key="1">
    <source>
        <dbReference type="SAM" id="MobiDB-lite"/>
    </source>
</evidence>
<sequence>MPPRAPQVPHAAFVEEYDEDANVALPETRQVANVAAKRSKSELRPAELALDLASDSGYSSRTAATVNSGYQSPPSGRRSPAALKLDTTPRAASTEKHRESRKDKGKERADKRTSADAMQFDAMRNSSRMASSPRSSSKARRRDSASIRHPSGCWECDQGLYHPSTSMEPRPMDYPPYYYPQPPPPPPPPVHDIPSSPKSARYPYPYGQDVHVSQGAHAQRRMSRSYHDNGRPLSFHGPLPDAMYNSMPMSPYEHGPPPSASAFANLPSYPQPPYPPQHPQYYHDPGPGPQPIYERPRASSKSRHKERSRRGSVYGPPVVEYTPPSSVYDGGAPLERRSSREHRSRPPSQSLELDEDYYRMPPPPPPPVPKPKSKPPLQIIQPRKAPSTTGGGRRPSQSSFDMSDLEAALPDRVIRKFPDSRETLVPERSQSLKKSRRMSAYHESERPARIAIEDSRRRRVSYYDDYDDDDDDDDDDDEADTDHERSDLKNDLEQKHRNAEEYQAARSGSKTVPLTADALFKAKMSQRPESDSGSQKSRSNSSRGSDARTRDGSGVGSKYDDDGGITMTMNGLTMSFTQEAIGGKKIHLRTGEEGAMQLNIEGARRPRKYLMPAQSDYSSVSGRREHEDVRRTRDERRSDRASRRSSRSTFSGRGYD</sequence>
<accession>A0A0F4YWL1</accession>
<name>A0A0F4YWL1_RASE3</name>
<feature type="region of interest" description="Disordered" evidence="1">
    <location>
        <begin position="588"/>
        <end position="656"/>
    </location>
</feature>
<feature type="compositionally biased region" description="Acidic residues" evidence="1">
    <location>
        <begin position="464"/>
        <end position="481"/>
    </location>
</feature>
<feature type="compositionally biased region" description="Low complexity" evidence="1">
    <location>
        <begin position="647"/>
        <end position="656"/>
    </location>
</feature>
<feature type="compositionally biased region" description="Low complexity" evidence="1">
    <location>
        <begin position="531"/>
        <end position="544"/>
    </location>
</feature>